<dbReference type="EMBL" id="CVQH01021859">
    <property type="protein sequence ID" value="CRK31678.1"/>
    <property type="molecule type" value="Genomic_DNA"/>
</dbReference>
<keyword evidence="2" id="KW-1185">Reference proteome</keyword>
<sequence length="25" mass="3042">HCARARPLQAYRRRCSRMCCPRPRP</sequence>
<evidence type="ECO:0000313" key="1">
    <source>
        <dbReference type="EMBL" id="CRK31678.1"/>
    </source>
</evidence>
<gene>
    <name evidence="1" type="ORF">BN1708_018823</name>
</gene>
<protein>
    <submittedName>
        <fullName evidence="1">Uncharacterized protein</fullName>
    </submittedName>
</protein>
<dbReference type="Proteomes" id="UP000044602">
    <property type="component" value="Unassembled WGS sequence"/>
</dbReference>
<evidence type="ECO:0000313" key="2">
    <source>
        <dbReference type="Proteomes" id="UP000044602"/>
    </source>
</evidence>
<accession>A0A0G4MBM1</accession>
<feature type="non-terminal residue" evidence="1">
    <location>
        <position position="1"/>
    </location>
</feature>
<name>A0A0G4MBM1_VERLO</name>
<reference evidence="1 2" key="1">
    <citation type="submission" date="2015-05" db="EMBL/GenBank/DDBJ databases">
        <authorList>
            <person name="Wang D.B."/>
            <person name="Wang M."/>
        </authorList>
    </citation>
    <scope>NUCLEOTIDE SEQUENCE [LARGE SCALE GENOMIC DNA]</scope>
    <source>
        <strain evidence="1">VL1</strain>
    </source>
</reference>
<organism evidence="1 2">
    <name type="scientific">Verticillium longisporum</name>
    <name type="common">Verticillium dahliae var. longisporum</name>
    <dbReference type="NCBI Taxonomy" id="100787"/>
    <lineage>
        <taxon>Eukaryota</taxon>
        <taxon>Fungi</taxon>
        <taxon>Dikarya</taxon>
        <taxon>Ascomycota</taxon>
        <taxon>Pezizomycotina</taxon>
        <taxon>Sordariomycetes</taxon>
        <taxon>Hypocreomycetidae</taxon>
        <taxon>Glomerellales</taxon>
        <taxon>Plectosphaerellaceae</taxon>
        <taxon>Verticillium</taxon>
    </lineage>
</organism>
<proteinExistence type="predicted"/>
<dbReference type="AlphaFoldDB" id="A0A0G4MBM1"/>